<accession>A0A6P6YCS4</accession>
<dbReference type="RefSeq" id="XP_027203080.1">
    <property type="nucleotide sequence ID" value="XM_027347279.1"/>
</dbReference>
<dbReference type="KEGG" id="dpte:113796977"/>
<keyword evidence="1" id="KW-1185">Reference proteome</keyword>
<dbReference type="InterPro" id="IPR016155">
    <property type="entry name" value="Mopterin_synth/thiamin_S_b"/>
</dbReference>
<sequence>MMMDSILTPNQVEVSILAFAGARDLLLQQHSRVNESSNDQSNNGGEIRLTLQSSWPRAYDLRKFLCQIKWPQLQPIEQTIAIALNLKYLSLNESVEINSGDTIALIPPISGG</sequence>
<dbReference type="GeneID" id="113796977"/>
<dbReference type="Pfam" id="PF02597">
    <property type="entry name" value="ThiS"/>
    <property type="match status" value="1"/>
</dbReference>
<dbReference type="SUPFAM" id="SSF54285">
    <property type="entry name" value="MoaD/ThiS"/>
    <property type="match status" value="1"/>
</dbReference>
<organism evidence="1 2">
    <name type="scientific">Dermatophagoides pteronyssinus</name>
    <name type="common">European house dust mite</name>
    <dbReference type="NCBI Taxonomy" id="6956"/>
    <lineage>
        <taxon>Eukaryota</taxon>
        <taxon>Metazoa</taxon>
        <taxon>Ecdysozoa</taxon>
        <taxon>Arthropoda</taxon>
        <taxon>Chelicerata</taxon>
        <taxon>Arachnida</taxon>
        <taxon>Acari</taxon>
        <taxon>Acariformes</taxon>
        <taxon>Sarcoptiformes</taxon>
        <taxon>Astigmata</taxon>
        <taxon>Psoroptidia</taxon>
        <taxon>Analgoidea</taxon>
        <taxon>Pyroglyphidae</taxon>
        <taxon>Dermatophagoidinae</taxon>
        <taxon>Dermatophagoides</taxon>
    </lineage>
</organism>
<dbReference type="Proteomes" id="UP000515146">
    <property type="component" value="Unplaced"/>
</dbReference>
<dbReference type="InterPro" id="IPR003749">
    <property type="entry name" value="ThiS/MoaD-like"/>
</dbReference>
<name>A0A6P6YCS4_DERPT</name>
<dbReference type="InParanoid" id="A0A6P6YCS4"/>
<dbReference type="OMA" id="ENEWITA"/>
<evidence type="ECO:0000313" key="2">
    <source>
        <dbReference type="RefSeq" id="XP_027203080.1"/>
    </source>
</evidence>
<dbReference type="AlphaFoldDB" id="A0A6P6YCS4"/>
<dbReference type="OrthoDB" id="5531344at2759"/>
<dbReference type="CDD" id="cd00754">
    <property type="entry name" value="Ubl_MoaD"/>
    <property type="match status" value="1"/>
</dbReference>
<gene>
    <name evidence="2" type="primary">LOC113796977</name>
</gene>
<dbReference type="Gene3D" id="3.10.20.30">
    <property type="match status" value="1"/>
</dbReference>
<evidence type="ECO:0000313" key="1">
    <source>
        <dbReference type="Proteomes" id="UP000515146"/>
    </source>
</evidence>
<proteinExistence type="predicted"/>
<protein>
    <submittedName>
        <fullName evidence="2">Uncharacterized protein LOC113796977</fullName>
    </submittedName>
</protein>
<reference evidence="2" key="1">
    <citation type="submission" date="2025-08" db="UniProtKB">
        <authorList>
            <consortium name="RefSeq"/>
        </authorList>
    </citation>
    <scope>IDENTIFICATION</scope>
    <source>
        <strain evidence="2">Airmid</strain>
    </source>
</reference>
<dbReference type="InterPro" id="IPR012675">
    <property type="entry name" value="Beta-grasp_dom_sf"/>
</dbReference>